<evidence type="ECO:0000313" key="9">
    <source>
        <dbReference type="Proteomes" id="UP000267096"/>
    </source>
</evidence>
<accession>A0A0M3JHQ4</accession>
<dbReference type="AlphaFoldDB" id="A0A0M3JHQ4"/>
<dbReference type="EMBL" id="UYRR01015925">
    <property type="protein sequence ID" value="VDK28146.1"/>
    <property type="molecule type" value="Genomic_DNA"/>
</dbReference>
<dbReference type="InterPro" id="IPR036259">
    <property type="entry name" value="MFS_trans_sf"/>
</dbReference>
<dbReference type="Pfam" id="PF00083">
    <property type="entry name" value="Sugar_tr"/>
    <property type="match status" value="1"/>
</dbReference>
<dbReference type="GO" id="GO:0022857">
    <property type="term" value="F:transmembrane transporter activity"/>
    <property type="evidence" value="ECO:0007669"/>
    <property type="project" value="InterPro"/>
</dbReference>
<feature type="domain" description="Major facilitator superfamily (MFS) profile" evidence="6">
    <location>
        <begin position="1"/>
        <end position="47"/>
    </location>
</feature>
<evidence type="ECO:0000259" key="6">
    <source>
        <dbReference type="PROSITE" id="PS50850"/>
    </source>
</evidence>
<evidence type="ECO:0000256" key="1">
    <source>
        <dbReference type="ARBA" id="ARBA00004141"/>
    </source>
</evidence>
<evidence type="ECO:0000256" key="2">
    <source>
        <dbReference type="ARBA" id="ARBA00022692"/>
    </source>
</evidence>
<dbReference type="GO" id="GO:0016020">
    <property type="term" value="C:membrane"/>
    <property type="evidence" value="ECO:0007669"/>
    <property type="project" value="UniProtKB-SubCell"/>
</dbReference>
<dbReference type="PROSITE" id="PS50850">
    <property type="entry name" value="MFS"/>
    <property type="match status" value="1"/>
</dbReference>
<dbReference type="WBParaSite" id="ASIM_0000716801-mRNA-1">
    <property type="protein sequence ID" value="ASIM_0000716801-mRNA-1"/>
    <property type="gene ID" value="ASIM_0000716801"/>
</dbReference>
<reference evidence="10 11" key="1">
    <citation type="submission" date="2017-02" db="UniProtKB">
        <authorList>
            <consortium name="WormBaseParasite"/>
        </authorList>
    </citation>
    <scope>IDENTIFICATION</scope>
</reference>
<gene>
    <name evidence="7" type="ORF">ASIM_LOCUS6935</name>
    <name evidence="8" type="ORF">ASIM_LOCUS9416</name>
</gene>
<keyword evidence="9" id="KW-1185">Reference proteome</keyword>
<evidence type="ECO:0000256" key="5">
    <source>
        <dbReference type="SAM" id="Phobius"/>
    </source>
</evidence>
<keyword evidence="2 5" id="KW-0812">Transmembrane</keyword>
<dbReference type="InterPro" id="IPR020846">
    <property type="entry name" value="MFS_dom"/>
</dbReference>
<comment type="subcellular location">
    <subcellularLocation>
        <location evidence="1">Membrane</location>
        <topology evidence="1">Multi-pass membrane protein</topology>
    </subcellularLocation>
</comment>
<evidence type="ECO:0000313" key="7">
    <source>
        <dbReference type="EMBL" id="VDK28146.1"/>
    </source>
</evidence>
<sequence length="47" mass="4996">MVILIASATFTIGAVMCGAAPDRWTLFGGRILLGIAIGTDYFIYVES</sequence>
<dbReference type="OrthoDB" id="6339427at2759"/>
<keyword evidence="4 5" id="KW-0472">Membrane</keyword>
<reference evidence="7 9" key="2">
    <citation type="submission" date="2018-11" db="EMBL/GenBank/DDBJ databases">
        <authorList>
            <consortium name="Pathogen Informatics"/>
        </authorList>
    </citation>
    <scope>NUCLEOTIDE SEQUENCE [LARGE SCALE GENOMIC DNA]</scope>
</reference>
<dbReference type="InterPro" id="IPR005828">
    <property type="entry name" value="MFS_sugar_transport-like"/>
</dbReference>
<evidence type="ECO:0000256" key="3">
    <source>
        <dbReference type="ARBA" id="ARBA00022989"/>
    </source>
</evidence>
<evidence type="ECO:0000313" key="10">
    <source>
        <dbReference type="WBParaSite" id="ASIM_0000716801-mRNA-1"/>
    </source>
</evidence>
<dbReference type="WBParaSite" id="ASIM_0000967601-mRNA-1">
    <property type="protein sequence ID" value="ASIM_0000967601-mRNA-1"/>
    <property type="gene ID" value="ASIM_0000967601"/>
</dbReference>
<dbReference type="Proteomes" id="UP000267096">
    <property type="component" value="Unassembled WGS sequence"/>
</dbReference>
<dbReference type="SUPFAM" id="SSF103473">
    <property type="entry name" value="MFS general substrate transporter"/>
    <property type="match status" value="1"/>
</dbReference>
<keyword evidence="3 5" id="KW-1133">Transmembrane helix</keyword>
<dbReference type="EMBL" id="UYRR01028675">
    <property type="protein sequence ID" value="VDK39223.1"/>
    <property type="molecule type" value="Genomic_DNA"/>
</dbReference>
<evidence type="ECO:0000256" key="4">
    <source>
        <dbReference type="ARBA" id="ARBA00023136"/>
    </source>
</evidence>
<dbReference type="Gene3D" id="1.20.1250.20">
    <property type="entry name" value="MFS general substrate transporter like domains"/>
    <property type="match status" value="1"/>
</dbReference>
<name>A0A0M3JHQ4_ANISI</name>
<organism evidence="10">
    <name type="scientific">Anisakis simplex</name>
    <name type="common">Herring worm</name>
    <dbReference type="NCBI Taxonomy" id="6269"/>
    <lineage>
        <taxon>Eukaryota</taxon>
        <taxon>Metazoa</taxon>
        <taxon>Ecdysozoa</taxon>
        <taxon>Nematoda</taxon>
        <taxon>Chromadorea</taxon>
        <taxon>Rhabditida</taxon>
        <taxon>Spirurina</taxon>
        <taxon>Ascaridomorpha</taxon>
        <taxon>Ascaridoidea</taxon>
        <taxon>Anisakidae</taxon>
        <taxon>Anisakis</taxon>
        <taxon>Anisakis simplex complex</taxon>
    </lineage>
</organism>
<evidence type="ECO:0000313" key="8">
    <source>
        <dbReference type="EMBL" id="VDK39223.1"/>
    </source>
</evidence>
<proteinExistence type="predicted"/>
<evidence type="ECO:0000313" key="11">
    <source>
        <dbReference type="WBParaSite" id="ASIM_0000967601-mRNA-1"/>
    </source>
</evidence>
<protein>
    <submittedName>
        <fullName evidence="10 11">MFS domain-containing protein</fullName>
    </submittedName>
</protein>
<feature type="transmembrane region" description="Helical" evidence="5">
    <location>
        <begin position="27"/>
        <end position="45"/>
    </location>
</feature>